<feature type="transmembrane region" description="Helical" evidence="2">
    <location>
        <begin position="20"/>
        <end position="40"/>
    </location>
</feature>
<dbReference type="Pfam" id="PF24057">
    <property type="entry name" value="DUF7358"/>
    <property type="match status" value="1"/>
</dbReference>
<evidence type="ECO:0000259" key="4">
    <source>
        <dbReference type="Pfam" id="PF24057"/>
    </source>
</evidence>
<evidence type="ECO:0000259" key="3">
    <source>
        <dbReference type="Pfam" id="PF01764"/>
    </source>
</evidence>
<evidence type="ECO:0008006" key="7">
    <source>
        <dbReference type="Google" id="ProtNLM"/>
    </source>
</evidence>
<accession>A0ABP0UZJ9</accession>
<feature type="compositionally biased region" description="Polar residues" evidence="1">
    <location>
        <begin position="609"/>
        <end position="625"/>
    </location>
</feature>
<dbReference type="InterPro" id="IPR055782">
    <property type="entry name" value="DUF7358"/>
</dbReference>
<dbReference type="PANTHER" id="PTHR47030">
    <property type="entry name" value="LIPASE CLASS 3 FAMILY PROTEIN"/>
    <property type="match status" value="1"/>
</dbReference>
<organism evidence="5 6">
    <name type="scientific">Sphagnum troendelagicum</name>
    <dbReference type="NCBI Taxonomy" id="128251"/>
    <lineage>
        <taxon>Eukaryota</taxon>
        <taxon>Viridiplantae</taxon>
        <taxon>Streptophyta</taxon>
        <taxon>Embryophyta</taxon>
        <taxon>Bryophyta</taxon>
        <taxon>Sphagnophytina</taxon>
        <taxon>Sphagnopsida</taxon>
        <taxon>Sphagnales</taxon>
        <taxon>Sphagnaceae</taxon>
        <taxon>Sphagnum</taxon>
    </lineage>
</organism>
<feature type="compositionally biased region" description="Low complexity" evidence="1">
    <location>
        <begin position="562"/>
        <end position="573"/>
    </location>
</feature>
<gene>
    <name evidence="5" type="ORF">CSSPTR1EN2_LOCUS21678</name>
</gene>
<keyword evidence="6" id="KW-1185">Reference proteome</keyword>
<feature type="region of interest" description="Disordered" evidence="1">
    <location>
        <begin position="755"/>
        <end position="774"/>
    </location>
</feature>
<proteinExistence type="predicted"/>
<evidence type="ECO:0000313" key="5">
    <source>
        <dbReference type="EMBL" id="CAK9233765.1"/>
    </source>
</evidence>
<dbReference type="SUPFAM" id="SSF53474">
    <property type="entry name" value="alpha/beta-Hydrolases"/>
    <property type="match status" value="1"/>
</dbReference>
<evidence type="ECO:0000256" key="1">
    <source>
        <dbReference type="SAM" id="MobiDB-lite"/>
    </source>
</evidence>
<evidence type="ECO:0000313" key="6">
    <source>
        <dbReference type="Proteomes" id="UP001497512"/>
    </source>
</evidence>
<dbReference type="CDD" id="cd00519">
    <property type="entry name" value="Lipase_3"/>
    <property type="match status" value="1"/>
</dbReference>
<feature type="domain" description="Fungal lipase-type" evidence="3">
    <location>
        <begin position="377"/>
        <end position="539"/>
    </location>
</feature>
<dbReference type="Proteomes" id="UP001497512">
    <property type="component" value="Chromosome 8"/>
</dbReference>
<protein>
    <recommendedName>
        <fullName evidence="7">Fungal lipase-like domain-containing protein</fullName>
    </recommendedName>
</protein>
<reference evidence="5" key="1">
    <citation type="submission" date="2024-02" db="EMBL/GenBank/DDBJ databases">
        <authorList>
            <consortium name="ELIXIR-Norway"/>
            <consortium name="Elixir Norway"/>
        </authorList>
    </citation>
    <scope>NUCLEOTIDE SEQUENCE</scope>
</reference>
<keyword evidence="2" id="KW-0812">Transmembrane</keyword>
<feature type="transmembrane region" description="Helical" evidence="2">
    <location>
        <begin position="109"/>
        <end position="130"/>
    </location>
</feature>
<feature type="compositionally biased region" description="Low complexity" evidence="1">
    <location>
        <begin position="586"/>
        <end position="595"/>
    </location>
</feature>
<keyword evidence="2" id="KW-0472">Membrane</keyword>
<dbReference type="Gene3D" id="3.40.50.1820">
    <property type="entry name" value="alpha/beta hydrolase"/>
    <property type="match status" value="1"/>
</dbReference>
<dbReference type="Pfam" id="PF01764">
    <property type="entry name" value="Lipase_3"/>
    <property type="match status" value="1"/>
</dbReference>
<dbReference type="InterPro" id="IPR029058">
    <property type="entry name" value="AB_hydrolase_fold"/>
</dbReference>
<name>A0ABP0UZJ9_9BRYO</name>
<feature type="region of interest" description="Disordered" evidence="1">
    <location>
        <begin position="562"/>
        <end position="631"/>
    </location>
</feature>
<dbReference type="EMBL" id="OZ019900">
    <property type="protein sequence ID" value="CAK9233765.1"/>
    <property type="molecule type" value="Genomic_DNA"/>
</dbReference>
<dbReference type="PANTHER" id="PTHR47030:SF2">
    <property type="entry name" value="LIPASE CLASS 3 FAMILY PROTEIN"/>
    <property type="match status" value="1"/>
</dbReference>
<feature type="domain" description="DUF7358" evidence="4">
    <location>
        <begin position="12"/>
        <end position="237"/>
    </location>
</feature>
<keyword evidence="2" id="KW-1133">Transmembrane helix</keyword>
<feature type="transmembrane region" description="Helical" evidence="2">
    <location>
        <begin position="46"/>
        <end position="64"/>
    </location>
</feature>
<sequence length="906" mass="100296">MGLEKVVWLAKLQNVKCTVLLLFVLNGTVFGLALWLVSIQNSWPEQVLVVIGILVVVSGLRVFWLGAMGFAQVAVASVMITAQQDADAQAAAQDGSLTHRDRRRRYKQWLWGGRVGFLLACLQVVGAAYLTHVIVEKKYANIHHNGQTGHWQKTVLVILNVFSWAATVVQCCVGSNMMAWHSLYDMHDEAWRAHYREVFNHGIREALCCLGKSRYLSQLKNDEVDSVAALLGDLVAYRAQGASHLEVLAGVAMLKNQPPQLQSFSDKYKPAPAKELLEASILQPYAVAAYTGLLLDIGRNPLIFPCVWLYRQGVLAPWNRNQRPVLQGDNWWRGHAAAFLRHANLPPEALRNGRVSQVNGEAAYFVVVLHKLRTVLVAIRGTETPEDLLTDGLSQECHLSNTDLLGLLTGPGIDEKVRLNVMETMPHYAHIGIVNAARELSKELDNLTEDDNRSMTLNNSSANNQGLLSKLLGSGGDCKGYKLRLVGHSLGGAIAALTGLRLRGRYPKLHVYAFGVLPCIDAVTAEACESFVTSVVYNDEFSSRLSVASMVRLRTNALNALASDSSSRNSSSRQHSKVMRNQVEDSSNSSSSFHSGIQEEEDAMRRSSHGSTVSDSQDSTESGRLQFSHGENRINRKTRFMNRLKGGAFLCAHTCCCMLQMSHHHKVTSMASELDCEAQEHINKIAEEYSVLSWSQNEGMTRCKEHELMSTASFSHGGKATRVALNSASQVNGLGGAGQDERYSSCVANGICTTGADSSSDESPRITENGPPRRTFSMNLCTNGMPGHVRSDLVGYQLGSDLHRNYPVEMFIPGLVIHVIRDEKPKSESSWKLSFWYMWRQRSASETKYQAILTDRESFRNIVLSPAMFLDHMPWKCQHALNMVVKELKTQTELSRHDSTSSVNAV</sequence>
<dbReference type="InterPro" id="IPR002921">
    <property type="entry name" value="Fungal_lipase-type"/>
</dbReference>
<evidence type="ECO:0000256" key="2">
    <source>
        <dbReference type="SAM" id="Phobius"/>
    </source>
</evidence>